<dbReference type="AlphaFoldDB" id="A0A838L4K4"/>
<dbReference type="InterPro" id="IPR007024">
    <property type="entry name" value="BLUF_domain"/>
</dbReference>
<protein>
    <submittedName>
        <fullName evidence="2">BLUF domain-containing protein</fullName>
    </submittedName>
</protein>
<dbReference type="RefSeq" id="WP_160365917.1">
    <property type="nucleotide sequence ID" value="NZ_JACEIB010000006.1"/>
</dbReference>
<dbReference type="EMBL" id="JACEIB010000006">
    <property type="protein sequence ID" value="MBA2934433.1"/>
    <property type="molecule type" value="Genomic_DNA"/>
</dbReference>
<organism evidence="2 3">
    <name type="scientific">Sphingomonas chungangi</name>
    <dbReference type="NCBI Taxonomy" id="2683589"/>
    <lineage>
        <taxon>Bacteria</taxon>
        <taxon>Pseudomonadati</taxon>
        <taxon>Pseudomonadota</taxon>
        <taxon>Alphaproteobacteria</taxon>
        <taxon>Sphingomonadales</taxon>
        <taxon>Sphingomonadaceae</taxon>
        <taxon>Sphingomonas</taxon>
    </lineage>
</organism>
<feature type="domain" description="BLUF" evidence="1">
    <location>
        <begin position="1"/>
        <end position="92"/>
    </location>
</feature>
<sequence length="137" mass="15091">MHQIIYISTARPGITQADVDAVLTSSRANNARDGITGLLISDGTRFLQALEGQRKLVETAYDRIRRDARHRAAVILSSKDISDRQFGSWDMAFGGFGKIRDGGALRDVVDRLVAEVRDPNTRALFSGFTRIARKTAA</sequence>
<dbReference type="SMART" id="SM01034">
    <property type="entry name" value="BLUF"/>
    <property type="match status" value="1"/>
</dbReference>
<dbReference type="PROSITE" id="PS50925">
    <property type="entry name" value="BLUF"/>
    <property type="match status" value="1"/>
</dbReference>
<accession>A0A838L4K4</accession>
<keyword evidence="3" id="KW-1185">Reference proteome</keyword>
<dbReference type="Pfam" id="PF04940">
    <property type="entry name" value="BLUF"/>
    <property type="match status" value="1"/>
</dbReference>
<evidence type="ECO:0000259" key="1">
    <source>
        <dbReference type="PROSITE" id="PS50925"/>
    </source>
</evidence>
<comment type="caution">
    <text evidence="2">The sequence shown here is derived from an EMBL/GenBank/DDBJ whole genome shotgun (WGS) entry which is preliminary data.</text>
</comment>
<dbReference type="GO" id="GO:0009882">
    <property type="term" value="F:blue light photoreceptor activity"/>
    <property type="evidence" value="ECO:0007669"/>
    <property type="project" value="InterPro"/>
</dbReference>
<dbReference type="Proteomes" id="UP000570166">
    <property type="component" value="Unassembled WGS sequence"/>
</dbReference>
<evidence type="ECO:0000313" key="3">
    <source>
        <dbReference type="Proteomes" id="UP000570166"/>
    </source>
</evidence>
<dbReference type="InterPro" id="IPR036046">
    <property type="entry name" value="Acylphosphatase-like_dom_sf"/>
</dbReference>
<dbReference type="SUPFAM" id="SSF54975">
    <property type="entry name" value="Acylphosphatase/BLUF domain-like"/>
    <property type="match status" value="1"/>
</dbReference>
<gene>
    <name evidence="2" type="ORF">HZF05_10020</name>
</gene>
<dbReference type="Gene3D" id="3.30.70.100">
    <property type="match status" value="1"/>
</dbReference>
<evidence type="ECO:0000313" key="2">
    <source>
        <dbReference type="EMBL" id="MBA2934433.1"/>
    </source>
</evidence>
<proteinExistence type="predicted"/>
<dbReference type="GO" id="GO:0071949">
    <property type="term" value="F:FAD binding"/>
    <property type="evidence" value="ECO:0007669"/>
    <property type="project" value="InterPro"/>
</dbReference>
<reference evidence="2 3" key="1">
    <citation type="submission" date="2020-07" db="EMBL/GenBank/DDBJ databases">
        <authorList>
            <person name="Sun Q."/>
        </authorList>
    </citation>
    <scope>NUCLEOTIDE SEQUENCE [LARGE SCALE GENOMIC DNA]</scope>
    <source>
        <strain evidence="2 3">CGMCC 1.13654</strain>
    </source>
</reference>
<name>A0A838L4K4_9SPHN</name>